<name>A0AAE0KIN0_9PEZI</name>
<gene>
    <name evidence="2" type="ORF">B0T24DRAFT_677442</name>
</gene>
<comment type="caution">
    <text evidence="2">The sequence shown here is derived from an EMBL/GenBank/DDBJ whole genome shotgun (WGS) entry which is preliminary data.</text>
</comment>
<dbReference type="Proteomes" id="UP001287356">
    <property type="component" value="Unassembled WGS sequence"/>
</dbReference>
<sequence>MKGSFVRLLAISACAWLMLRLADAACCRLNVCLKAIVAPIQLGINGIEGCSLLLTSTLTLPPVHHNRRCQQRRDNLTTIVESTTVATEVSTFTVTSSLTAATETGTSTAKTTVVVTTTSLPTTTIPAVRQTPGRSFNPSLCLSCPSWEKHVSACSCAGVTATTVTASVSTETVTVSTVDTAISTAVSTLTLEIDQTVSLTAKTSTTKTDVLSLTATTATTVTDVSSTTTTVATVTTATAACATNVAPFKAQASDYQNTPLQIFAQFASTQGGSLTWAAPSSAPGASVQNRFIWGLDSAGRLYLANSVPSFPFL</sequence>
<evidence type="ECO:0000256" key="1">
    <source>
        <dbReference type="SAM" id="SignalP"/>
    </source>
</evidence>
<proteinExistence type="predicted"/>
<accession>A0AAE0KIN0</accession>
<keyword evidence="3" id="KW-1185">Reference proteome</keyword>
<feature type="chain" id="PRO_5042208412" evidence="1">
    <location>
        <begin position="25"/>
        <end position="313"/>
    </location>
</feature>
<feature type="signal peptide" evidence="1">
    <location>
        <begin position="1"/>
        <end position="24"/>
    </location>
</feature>
<protein>
    <submittedName>
        <fullName evidence="2">Uncharacterized protein</fullName>
    </submittedName>
</protein>
<reference evidence="2" key="2">
    <citation type="submission" date="2023-06" db="EMBL/GenBank/DDBJ databases">
        <authorList>
            <consortium name="Lawrence Berkeley National Laboratory"/>
            <person name="Haridas S."/>
            <person name="Hensen N."/>
            <person name="Bonometti L."/>
            <person name="Westerberg I."/>
            <person name="Brannstrom I.O."/>
            <person name="Guillou S."/>
            <person name="Cros-Aarteil S."/>
            <person name="Calhoun S."/>
            <person name="Kuo A."/>
            <person name="Mondo S."/>
            <person name="Pangilinan J."/>
            <person name="Riley R."/>
            <person name="Labutti K."/>
            <person name="Andreopoulos B."/>
            <person name="Lipzen A."/>
            <person name="Chen C."/>
            <person name="Yanf M."/>
            <person name="Daum C."/>
            <person name="Ng V."/>
            <person name="Clum A."/>
            <person name="Steindorff A."/>
            <person name="Ohm R."/>
            <person name="Martin F."/>
            <person name="Silar P."/>
            <person name="Natvig D."/>
            <person name="Lalanne C."/>
            <person name="Gautier V."/>
            <person name="Ament-Velasquez S.L."/>
            <person name="Kruys A."/>
            <person name="Hutchinson M.I."/>
            <person name="Powell A.J."/>
            <person name="Barry K."/>
            <person name="Miller A.N."/>
            <person name="Grigoriev I.V."/>
            <person name="Debuchy R."/>
            <person name="Gladieux P."/>
            <person name="Thoren M.H."/>
            <person name="Johannesson H."/>
        </authorList>
    </citation>
    <scope>NUCLEOTIDE SEQUENCE</scope>
    <source>
        <strain evidence="2">CBS 958.72</strain>
    </source>
</reference>
<reference evidence="2" key="1">
    <citation type="journal article" date="2023" name="Mol. Phylogenet. Evol.">
        <title>Genome-scale phylogeny and comparative genomics of the fungal order Sordariales.</title>
        <authorList>
            <person name="Hensen N."/>
            <person name="Bonometti L."/>
            <person name="Westerberg I."/>
            <person name="Brannstrom I.O."/>
            <person name="Guillou S."/>
            <person name="Cros-Aarteil S."/>
            <person name="Calhoun S."/>
            <person name="Haridas S."/>
            <person name="Kuo A."/>
            <person name="Mondo S."/>
            <person name="Pangilinan J."/>
            <person name="Riley R."/>
            <person name="LaButti K."/>
            <person name="Andreopoulos B."/>
            <person name="Lipzen A."/>
            <person name="Chen C."/>
            <person name="Yan M."/>
            <person name="Daum C."/>
            <person name="Ng V."/>
            <person name="Clum A."/>
            <person name="Steindorff A."/>
            <person name="Ohm R.A."/>
            <person name="Martin F."/>
            <person name="Silar P."/>
            <person name="Natvig D.O."/>
            <person name="Lalanne C."/>
            <person name="Gautier V."/>
            <person name="Ament-Velasquez S.L."/>
            <person name="Kruys A."/>
            <person name="Hutchinson M.I."/>
            <person name="Powell A.J."/>
            <person name="Barry K."/>
            <person name="Miller A.N."/>
            <person name="Grigoriev I.V."/>
            <person name="Debuchy R."/>
            <person name="Gladieux P."/>
            <person name="Hiltunen Thoren M."/>
            <person name="Johannesson H."/>
        </authorList>
    </citation>
    <scope>NUCLEOTIDE SEQUENCE</scope>
    <source>
        <strain evidence="2">CBS 958.72</strain>
    </source>
</reference>
<evidence type="ECO:0000313" key="2">
    <source>
        <dbReference type="EMBL" id="KAK3376550.1"/>
    </source>
</evidence>
<keyword evidence="1" id="KW-0732">Signal</keyword>
<organism evidence="2 3">
    <name type="scientific">Lasiosphaeria ovina</name>
    <dbReference type="NCBI Taxonomy" id="92902"/>
    <lineage>
        <taxon>Eukaryota</taxon>
        <taxon>Fungi</taxon>
        <taxon>Dikarya</taxon>
        <taxon>Ascomycota</taxon>
        <taxon>Pezizomycotina</taxon>
        <taxon>Sordariomycetes</taxon>
        <taxon>Sordariomycetidae</taxon>
        <taxon>Sordariales</taxon>
        <taxon>Lasiosphaeriaceae</taxon>
        <taxon>Lasiosphaeria</taxon>
    </lineage>
</organism>
<dbReference type="AlphaFoldDB" id="A0AAE0KIN0"/>
<evidence type="ECO:0000313" key="3">
    <source>
        <dbReference type="Proteomes" id="UP001287356"/>
    </source>
</evidence>
<dbReference type="EMBL" id="JAULSN010000003">
    <property type="protein sequence ID" value="KAK3376550.1"/>
    <property type="molecule type" value="Genomic_DNA"/>
</dbReference>